<dbReference type="EMBL" id="JAGGNH010000001">
    <property type="protein sequence ID" value="KAJ0985856.1"/>
    <property type="molecule type" value="Genomic_DNA"/>
</dbReference>
<name>A0A9D5D647_9LILI</name>
<dbReference type="Pfam" id="PF02713">
    <property type="entry name" value="DUF220"/>
    <property type="match status" value="1"/>
</dbReference>
<protein>
    <recommendedName>
        <fullName evidence="1">DUF220 domain-containing protein</fullName>
    </recommendedName>
</protein>
<accession>A0A9D5D647</accession>
<dbReference type="AlphaFoldDB" id="A0A9D5D647"/>
<evidence type="ECO:0000259" key="1">
    <source>
        <dbReference type="Pfam" id="PF02713"/>
    </source>
</evidence>
<organism evidence="2 3">
    <name type="scientific">Dioscorea zingiberensis</name>
    <dbReference type="NCBI Taxonomy" id="325984"/>
    <lineage>
        <taxon>Eukaryota</taxon>
        <taxon>Viridiplantae</taxon>
        <taxon>Streptophyta</taxon>
        <taxon>Embryophyta</taxon>
        <taxon>Tracheophyta</taxon>
        <taxon>Spermatophyta</taxon>
        <taxon>Magnoliopsida</taxon>
        <taxon>Liliopsida</taxon>
        <taxon>Dioscoreales</taxon>
        <taxon>Dioscoreaceae</taxon>
        <taxon>Dioscorea</taxon>
    </lineage>
</organism>
<reference evidence="2" key="2">
    <citation type="journal article" date="2022" name="Hortic Res">
        <title>The genome of Dioscorea zingiberensis sheds light on the biosynthesis, origin and evolution of the medicinally important diosgenin saponins.</title>
        <authorList>
            <person name="Li Y."/>
            <person name="Tan C."/>
            <person name="Li Z."/>
            <person name="Guo J."/>
            <person name="Li S."/>
            <person name="Chen X."/>
            <person name="Wang C."/>
            <person name="Dai X."/>
            <person name="Yang H."/>
            <person name="Song W."/>
            <person name="Hou L."/>
            <person name="Xu J."/>
            <person name="Tong Z."/>
            <person name="Xu A."/>
            <person name="Yuan X."/>
            <person name="Wang W."/>
            <person name="Yang Q."/>
            <person name="Chen L."/>
            <person name="Sun Z."/>
            <person name="Wang K."/>
            <person name="Pan B."/>
            <person name="Chen J."/>
            <person name="Bao Y."/>
            <person name="Liu F."/>
            <person name="Qi X."/>
            <person name="Gang D.R."/>
            <person name="Wen J."/>
            <person name="Li J."/>
        </authorList>
    </citation>
    <scope>NUCLEOTIDE SEQUENCE</scope>
    <source>
        <strain evidence="2">Dzin_1.0</strain>
    </source>
</reference>
<proteinExistence type="predicted"/>
<evidence type="ECO:0000313" key="2">
    <source>
        <dbReference type="EMBL" id="KAJ0985856.1"/>
    </source>
</evidence>
<keyword evidence="3" id="KW-1185">Reference proteome</keyword>
<sequence length="341" mass="39743">MDDKQTNLNNNLIEERKSKRMPNAIFGFFGHIPQMIQNWTESSLKQLTKNDMKPCTVEPSSKNDSREIESQTQLELNLDRQMQTWKENNHWVDQPPEINVTVPKGSLCNLNLKVKMGLPPDAVFNIIIDPENKRVFKNIKEVISRKILVDEGQRQLVEVEQAALWRFLWWSGTISVHVYVDQNRRNHTVKFKQGKSGFMEKFEGCWSIEPLFVDEHSCYPYKPKTLAEYDVCTRGKGRVGSILNLQQLIQPAFVPPPPISWYLRGITSKTTQMLINDLMTEARRLRGEVTDTVSEQALQVNYSNGEHSIPNIINIKERWHHRRSMRKARKILRSNTLNNFD</sequence>
<feature type="domain" description="DUF220" evidence="1">
    <location>
        <begin position="171"/>
        <end position="241"/>
    </location>
</feature>
<dbReference type="SUPFAM" id="SSF55961">
    <property type="entry name" value="Bet v1-like"/>
    <property type="match status" value="1"/>
</dbReference>
<reference evidence="2" key="1">
    <citation type="submission" date="2021-03" db="EMBL/GenBank/DDBJ databases">
        <authorList>
            <person name="Li Z."/>
            <person name="Yang C."/>
        </authorList>
    </citation>
    <scope>NUCLEOTIDE SEQUENCE</scope>
    <source>
        <strain evidence="2">Dzin_1.0</strain>
        <tissue evidence="2">Leaf</tissue>
    </source>
</reference>
<dbReference type="PANTHER" id="PTHR31385:SF1">
    <property type="entry name" value="PUTATIVE (DUF220)-RELATED"/>
    <property type="match status" value="1"/>
</dbReference>
<dbReference type="PANTHER" id="PTHR31385">
    <property type="entry name" value="PUTATIVE (DUF220)-RELATED"/>
    <property type="match status" value="1"/>
</dbReference>
<dbReference type="InterPro" id="IPR003863">
    <property type="entry name" value="DUF220"/>
</dbReference>
<evidence type="ECO:0000313" key="3">
    <source>
        <dbReference type="Proteomes" id="UP001085076"/>
    </source>
</evidence>
<dbReference type="Proteomes" id="UP001085076">
    <property type="component" value="Miscellaneous, Linkage group lg01"/>
</dbReference>
<comment type="caution">
    <text evidence="2">The sequence shown here is derived from an EMBL/GenBank/DDBJ whole genome shotgun (WGS) entry which is preliminary data.</text>
</comment>
<gene>
    <name evidence="2" type="ORF">J5N97_004212</name>
</gene>
<dbReference type="OrthoDB" id="530906at2759"/>